<dbReference type="RefSeq" id="WP_231960591.1">
    <property type="nucleotide sequence ID" value="NZ_RKHY01000001.1"/>
</dbReference>
<dbReference type="PANTHER" id="PTHR40274">
    <property type="entry name" value="VIRGINIAMYCIN B LYASE"/>
    <property type="match status" value="1"/>
</dbReference>
<evidence type="ECO:0000313" key="1">
    <source>
        <dbReference type="EMBL" id="ROS38728.1"/>
    </source>
</evidence>
<keyword evidence="2" id="KW-1185">Reference proteome</keyword>
<reference evidence="1 2" key="1">
    <citation type="submission" date="2018-11" db="EMBL/GenBank/DDBJ databases">
        <title>Sequencing the genomes of 1000 actinobacteria strains.</title>
        <authorList>
            <person name="Klenk H.-P."/>
        </authorList>
    </citation>
    <scope>NUCLEOTIDE SEQUENCE [LARGE SCALE GENOMIC DNA]</scope>
    <source>
        <strain evidence="1 2">DSM 44348</strain>
    </source>
</reference>
<dbReference type="EMBL" id="RKHY01000001">
    <property type="protein sequence ID" value="ROS38728.1"/>
    <property type="molecule type" value="Genomic_DNA"/>
</dbReference>
<dbReference type="InterPro" id="IPR011042">
    <property type="entry name" value="6-blade_b-propeller_TolB-like"/>
</dbReference>
<gene>
    <name evidence="1" type="ORF">EDD35_1014</name>
</gene>
<dbReference type="SUPFAM" id="SSF63829">
    <property type="entry name" value="Calcium-dependent phosphotriesterase"/>
    <property type="match status" value="1"/>
</dbReference>
<accession>A0A3N2GQ14</accession>
<dbReference type="AlphaFoldDB" id="A0A3N2GQ14"/>
<protein>
    <submittedName>
        <fullName evidence="1">Sugar lactone lactonase YvrE</fullName>
    </submittedName>
</protein>
<proteinExistence type="predicted"/>
<name>A0A3N2GQ14_9PSEU</name>
<dbReference type="Proteomes" id="UP000274843">
    <property type="component" value="Unassembled WGS sequence"/>
</dbReference>
<dbReference type="PANTHER" id="PTHR40274:SF4">
    <property type="entry name" value="BLL1406 PROTEIN"/>
    <property type="match status" value="1"/>
</dbReference>
<dbReference type="Gene3D" id="2.120.10.30">
    <property type="entry name" value="TolB, C-terminal domain"/>
    <property type="match status" value="3"/>
</dbReference>
<evidence type="ECO:0000313" key="2">
    <source>
        <dbReference type="Proteomes" id="UP000274843"/>
    </source>
</evidence>
<dbReference type="SUPFAM" id="SSF101898">
    <property type="entry name" value="NHL repeat"/>
    <property type="match status" value="1"/>
</dbReference>
<organism evidence="1 2">
    <name type="scientific">Amycolatopsis thermoflava</name>
    <dbReference type="NCBI Taxonomy" id="84480"/>
    <lineage>
        <taxon>Bacteria</taxon>
        <taxon>Bacillati</taxon>
        <taxon>Actinomycetota</taxon>
        <taxon>Actinomycetes</taxon>
        <taxon>Pseudonocardiales</taxon>
        <taxon>Pseudonocardiaceae</taxon>
        <taxon>Amycolatopsis</taxon>
        <taxon>Amycolatopsis methanolica group</taxon>
    </lineage>
</organism>
<comment type="caution">
    <text evidence="1">The sequence shown here is derived from an EMBL/GenBank/DDBJ whole genome shotgun (WGS) entry which is preliminary data.</text>
</comment>
<dbReference type="GeneID" id="301842475"/>
<sequence>MDSRIVPPAPMRGSNGVAFGPDGRLYVAQFLSGLISAVDLASGDIEVVAGADSPVRSPDDVAFGADGSMYVTDLVPGRVWRRAPDGEYALVSDDVALPNGIACAGDRLFVNEMRMGGRLLELFPGGGEPVVLADGLAMGNAMQLGPDGFLYYPHMMTGEVFRVPPDGGPAELVADGVHEPVAVRFDRGGVLLVLSRGREGIVTRIDAGGRSIVETGIAGLDNAAFDDENRMFVSSFAGGGIAEVQPDGRWREVVPRGLAGPFGVTVDLAGTVSAADHYRVTRVGDTGVTMREMLVFSHGIAADGPLLHVTSQYGDVRTYDPAAGTVRTRATGLAQPMGLAVGDGRLVVAESGAGRVVAIDADDVLTVLAEGLSRPVDVAAADGTWYVSDEAAGAVLRLPEALPVAAGLQAPQGIAVRGNELFVVEAGVGRLTAVGLGTGETRVEVEDLAVLPPAGEPLFAHGMPGLPGRFAGVAAAPEGTLYVAANGEGTVVRVPSGR</sequence>
<dbReference type="InterPro" id="IPR051344">
    <property type="entry name" value="Vgb"/>
</dbReference>